<dbReference type="Proteomes" id="UP001280121">
    <property type="component" value="Unassembled WGS sequence"/>
</dbReference>
<evidence type="ECO:0000313" key="2">
    <source>
        <dbReference type="Proteomes" id="UP001280121"/>
    </source>
</evidence>
<proteinExistence type="predicted"/>
<dbReference type="AlphaFoldDB" id="A0AAD9WWJ5"/>
<accession>A0AAD9WWJ5</accession>
<comment type="caution">
    <text evidence="1">The sequence shown here is derived from an EMBL/GenBank/DDBJ whole genome shotgun (WGS) entry which is preliminary data.</text>
</comment>
<evidence type="ECO:0000313" key="1">
    <source>
        <dbReference type="EMBL" id="KAK2645077.1"/>
    </source>
</evidence>
<name>A0AAD9WWJ5_9ROSI</name>
<protein>
    <submittedName>
        <fullName evidence="1">Uncharacterized protein</fullName>
    </submittedName>
</protein>
<organism evidence="1 2">
    <name type="scientific">Dipteronia dyeriana</name>
    <dbReference type="NCBI Taxonomy" id="168575"/>
    <lineage>
        <taxon>Eukaryota</taxon>
        <taxon>Viridiplantae</taxon>
        <taxon>Streptophyta</taxon>
        <taxon>Embryophyta</taxon>
        <taxon>Tracheophyta</taxon>
        <taxon>Spermatophyta</taxon>
        <taxon>Magnoliopsida</taxon>
        <taxon>eudicotyledons</taxon>
        <taxon>Gunneridae</taxon>
        <taxon>Pentapetalae</taxon>
        <taxon>rosids</taxon>
        <taxon>malvids</taxon>
        <taxon>Sapindales</taxon>
        <taxon>Sapindaceae</taxon>
        <taxon>Hippocastanoideae</taxon>
        <taxon>Acereae</taxon>
        <taxon>Dipteronia</taxon>
    </lineage>
</organism>
<reference evidence="1" key="1">
    <citation type="journal article" date="2023" name="Plant J.">
        <title>Genome sequences and population genomics provide insights into the demographic history, inbreeding, and mutation load of two 'living fossil' tree species of Dipteronia.</title>
        <authorList>
            <person name="Feng Y."/>
            <person name="Comes H.P."/>
            <person name="Chen J."/>
            <person name="Zhu S."/>
            <person name="Lu R."/>
            <person name="Zhang X."/>
            <person name="Li P."/>
            <person name="Qiu J."/>
            <person name="Olsen K.M."/>
            <person name="Qiu Y."/>
        </authorList>
    </citation>
    <scope>NUCLEOTIDE SEQUENCE</scope>
    <source>
        <strain evidence="1">KIB01</strain>
    </source>
</reference>
<keyword evidence="2" id="KW-1185">Reference proteome</keyword>
<dbReference type="EMBL" id="JANJYI010000006">
    <property type="protein sequence ID" value="KAK2645077.1"/>
    <property type="molecule type" value="Genomic_DNA"/>
</dbReference>
<gene>
    <name evidence="1" type="ORF">Ddye_020272</name>
</gene>
<sequence length="85" mass="9876">MYPLLFVVRAMSEEENWKSCQHLCSVTIPVRQRCRFCFLKARLKPPPFHDGILHFRDESEAKSHDFKTCMLSAATNEDDDVGSEE</sequence>